<dbReference type="Pfam" id="PF08007">
    <property type="entry name" value="JmjC_2"/>
    <property type="match status" value="1"/>
</dbReference>
<keyword evidence="4" id="KW-0560">Oxidoreductase</keyword>
<dbReference type="InterPro" id="IPR046799">
    <property type="entry name" value="ROXA-like_wH"/>
</dbReference>
<dbReference type="InterPro" id="IPR003347">
    <property type="entry name" value="JmjC_dom"/>
</dbReference>
<dbReference type="Pfam" id="PF20514">
    <property type="entry name" value="WHD_ROXA"/>
    <property type="match status" value="1"/>
</dbReference>
<dbReference type="Gene3D" id="2.60.120.650">
    <property type="entry name" value="Cupin"/>
    <property type="match status" value="1"/>
</dbReference>
<gene>
    <name evidence="7" type="ORF">B1207_02740</name>
</gene>
<evidence type="ECO:0000313" key="7">
    <source>
        <dbReference type="EMBL" id="RAP37923.1"/>
    </source>
</evidence>
<dbReference type="GO" id="GO:0046872">
    <property type="term" value="F:metal ion binding"/>
    <property type="evidence" value="ECO:0007669"/>
    <property type="project" value="UniProtKB-KW"/>
</dbReference>
<dbReference type="PANTHER" id="PTHR13096">
    <property type="entry name" value="MINA53 MYC INDUCED NUCLEAR ANTIGEN"/>
    <property type="match status" value="1"/>
</dbReference>
<name>A0A364LM27_9GAMM</name>
<reference evidence="7 8" key="1">
    <citation type="submission" date="2017-02" db="EMBL/GenBank/DDBJ databases">
        <title>Legionella quilivanii strain from human: case report and whole genome sequencing analysis.</title>
        <authorList>
            <person name="Lalancette C."/>
            <person name="Leduc J.-M."/>
            <person name="Levesque S."/>
            <person name="Fournier E."/>
            <person name="Saoud J."/>
            <person name="Faucher S.P."/>
            <person name="Bernard K."/>
            <person name="Martineau C."/>
            <person name="Longtin J."/>
        </authorList>
    </citation>
    <scope>NUCLEOTIDE SEQUENCE [LARGE SCALE GENOMIC DNA]</scope>
    <source>
        <strain evidence="7 8">ID143958</strain>
    </source>
</reference>
<dbReference type="RefSeq" id="WP_112218469.1">
    <property type="nucleotide sequence ID" value="NZ_MVJN01000002.1"/>
</dbReference>
<evidence type="ECO:0000256" key="1">
    <source>
        <dbReference type="ARBA" id="ARBA00001954"/>
    </source>
</evidence>
<keyword evidence="3" id="KW-0223">Dioxygenase</keyword>
<protein>
    <submittedName>
        <fullName evidence="7">Cupin</fullName>
    </submittedName>
</protein>
<evidence type="ECO:0000259" key="6">
    <source>
        <dbReference type="PROSITE" id="PS51184"/>
    </source>
</evidence>
<dbReference type="PANTHER" id="PTHR13096:SF8">
    <property type="entry name" value="RIBOSOMAL OXYGENASE 1"/>
    <property type="match status" value="1"/>
</dbReference>
<feature type="domain" description="JmjC" evidence="6">
    <location>
        <begin position="97"/>
        <end position="226"/>
    </location>
</feature>
<dbReference type="EMBL" id="MVJN01000002">
    <property type="protein sequence ID" value="RAP37923.1"/>
    <property type="molecule type" value="Genomic_DNA"/>
</dbReference>
<dbReference type="Proteomes" id="UP000249458">
    <property type="component" value="Unassembled WGS sequence"/>
</dbReference>
<evidence type="ECO:0000256" key="2">
    <source>
        <dbReference type="ARBA" id="ARBA00022723"/>
    </source>
</evidence>
<dbReference type="InterPro" id="IPR039994">
    <property type="entry name" value="NO66-like"/>
</dbReference>
<dbReference type="AlphaFoldDB" id="A0A364LM27"/>
<dbReference type="PROSITE" id="PS51184">
    <property type="entry name" value="JMJC"/>
    <property type="match status" value="1"/>
</dbReference>
<dbReference type="GO" id="GO:0016706">
    <property type="term" value="F:2-oxoglutarate-dependent dioxygenase activity"/>
    <property type="evidence" value="ECO:0007669"/>
    <property type="project" value="TreeGrafter"/>
</dbReference>
<organism evidence="7 8">
    <name type="scientific">Legionella quinlivanii</name>
    <dbReference type="NCBI Taxonomy" id="45073"/>
    <lineage>
        <taxon>Bacteria</taxon>
        <taxon>Pseudomonadati</taxon>
        <taxon>Pseudomonadota</taxon>
        <taxon>Gammaproteobacteria</taxon>
        <taxon>Legionellales</taxon>
        <taxon>Legionellaceae</taxon>
        <taxon>Legionella</taxon>
    </lineage>
</organism>
<accession>A0A364LM27</accession>
<dbReference type="Gene3D" id="3.40.366.30">
    <property type="entry name" value="50S ribosomal protein L16 arginine hydroxylase, Chain A, Domain 2"/>
    <property type="match status" value="1"/>
</dbReference>
<keyword evidence="2" id="KW-0479">Metal-binding</keyword>
<keyword evidence="5" id="KW-0408">Iron</keyword>
<evidence type="ECO:0000313" key="8">
    <source>
        <dbReference type="Proteomes" id="UP000249458"/>
    </source>
</evidence>
<evidence type="ECO:0000256" key="5">
    <source>
        <dbReference type="ARBA" id="ARBA00023004"/>
    </source>
</evidence>
<evidence type="ECO:0000256" key="3">
    <source>
        <dbReference type="ARBA" id="ARBA00022964"/>
    </source>
</evidence>
<comment type="caution">
    <text evidence="7">The sequence shown here is derived from an EMBL/GenBank/DDBJ whole genome shotgun (WGS) entry which is preliminary data.</text>
</comment>
<evidence type="ECO:0000256" key="4">
    <source>
        <dbReference type="ARBA" id="ARBA00023002"/>
    </source>
</evidence>
<dbReference type="SUPFAM" id="SSF51197">
    <property type="entry name" value="Clavaminate synthase-like"/>
    <property type="match status" value="1"/>
</dbReference>
<comment type="cofactor">
    <cofactor evidence="1">
        <name>Fe(2+)</name>
        <dbReference type="ChEBI" id="CHEBI:29033"/>
    </cofactor>
</comment>
<sequence length="385" mass="44522">MKIFDAIEKNEFLENYWQKKPFIFRQAFGQFDSPLSGDELAGLAMEEGIESRLVWQTPGKTPNWHLKSGPFSAGEFKKLPASHWTLLVQAVDRFVPEVTKLLDAFNFLPQWRVDDVMISYATEHGGVGPHYDNYDVFLLQAKGRRRWLLTTQNCQPDNYLPNLELRIMSQFEVEEEYILEEGDMLYLPPHVAHNGISLSEECMTYSFGYRSYPARELWDSFSQHCWDAPIFSQLYKDPIWSTLKNSAEIPQQAVDQARNLLKKLIDDNEAFNSWFGEFVTGLDEQAEAFLPCEKQKKKAKLSNYLKKSGELARNPFSRFAYYENPDLELFINGERWNIQDVSAELVKLIASQRIISTSQLSDYSGNSLDISFLNSLWDMGLLEPV</sequence>
<proteinExistence type="predicted"/>